<name>A0A919B530_9ACTN</name>
<reference evidence="2" key="2">
    <citation type="submission" date="2020-09" db="EMBL/GenBank/DDBJ databases">
        <authorList>
            <person name="Sun Q."/>
            <person name="Ohkuma M."/>
        </authorList>
    </citation>
    <scope>NUCLEOTIDE SEQUENCE</scope>
    <source>
        <strain evidence="2">JCM 4059</strain>
    </source>
</reference>
<protein>
    <recommendedName>
        <fullName evidence="1">TfuA-like core domain-containing protein</fullName>
    </recommendedName>
</protein>
<sequence>MTIHVFLGPTLSPDEARQAVPGAVVHPPIRHGDLLALQPGPGDTVVVIDGVFHQTAPVRHKEITDALRRGARVIGASSMGALRAAELWQCGMEGVGLVFGMYARGDLDADDEVAVGHLPSGDHRALTVPLVNIRWTIANAVAEDALTAGDGEVLLEVARSLHYTQRSWGALAHTARRTHPEAADAAVALRAFAERRPDLSDLKRRDALLALAHAREPRAGGPVPAAIPASLVPRTMYLERWRALHRPATGPDGQAADVGELDQLRFQQLYAADFPERYRRFALRRIAGGGAGNADAASMDGTALADAALKAAEGRGITAGRLPAHAWASWLTTEERASGDARSRLLTLLVRSFRVGPGAAPFNDVPAELRDEDRAWALSADAVAAADRFNAQMARTGSRRTPRDLPGALVRRHLAEAWAATGPDGLAAAAHDRGFFSLEEAEEAARRFVLLHRVGAAPRTAAG</sequence>
<dbReference type="InterPro" id="IPR012924">
    <property type="entry name" value="TfuA_core"/>
</dbReference>
<evidence type="ECO:0000259" key="1">
    <source>
        <dbReference type="Pfam" id="PF07812"/>
    </source>
</evidence>
<comment type="caution">
    <text evidence="2">The sequence shown here is derived from an EMBL/GenBank/DDBJ whole genome shotgun (WGS) entry which is preliminary data.</text>
</comment>
<dbReference type="RefSeq" id="WP_190130896.1">
    <property type="nucleotide sequence ID" value="NZ_BNBD01000007.1"/>
</dbReference>
<dbReference type="EMBL" id="BNBD01000007">
    <property type="protein sequence ID" value="GHF53540.1"/>
    <property type="molecule type" value="Genomic_DNA"/>
</dbReference>
<keyword evidence="3" id="KW-1185">Reference proteome</keyword>
<accession>A0A919B530</accession>
<dbReference type="AlphaFoldDB" id="A0A919B530"/>
<dbReference type="Pfam" id="PF07812">
    <property type="entry name" value="TfuA"/>
    <property type="match status" value="1"/>
</dbReference>
<gene>
    <name evidence="2" type="ORF">GCM10010218_38790</name>
</gene>
<evidence type="ECO:0000313" key="2">
    <source>
        <dbReference type="EMBL" id="GHF53540.1"/>
    </source>
</evidence>
<organism evidence="2 3">
    <name type="scientific">Streptomyces mashuensis</name>
    <dbReference type="NCBI Taxonomy" id="33904"/>
    <lineage>
        <taxon>Bacteria</taxon>
        <taxon>Bacillati</taxon>
        <taxon>Actinomycetota</taxon>
        <taxon>Actinomycetes</taxon>
        <taxon>Kitasatosporales</taxon>
        <taxon>Streptomycetaceae</taxon>
        <taxon>Streptomyces</taxon>
    </lineage>
</organism>
<dbReference type="Proteomes" id="UP000638313">
    <property type="component" value="Unassembled WGS sequence"/>
</dbReference>
<evidence type="ECO:0000313" key="3">
    <source>
        <dbReference type="Proteomes" id="UP000638313"/>
    </source>
</evidence>
<reference evidence="2" key="1">
    <citation type="journal article" date="2014" name="Int. J. Syst. Evol. Microbiol.">
        <title>Complete genome sequence of Corynebacterium casei LMG S-19264T (=DSM 44701T), isolated from a smear-ripened cheese.</title>
        <authorList>
            <consortium name="US DOE Joint Genome Institute (JGI-PGF)"/>
            <person name="Walter F."/>
            <person name="Albersmeier A."/>
            <person name="Kalinowski J."/>
            <person name="Ruckert C."/>
        </authorList>
    </citation>
    <scope>NUCLEOTIDE SEQUENCE</scope>
    <source>
        <strain evidence="2">JCM 4059</strain>
    </source>
</reference>
<feature type="domain" description="TfuA-like core" evidence="1">
    <location>
        <begin position="49"/>
        <end position="167"/>
    </location>
</feature>
<proteinExistence type="predicted"/>